<gene>
    <name evidence="11" type="ORF">A1D18_01110</name>
</gene>
<comment type="function">
    <text evidence="1">Required for nicotinamide riboside transport across the inner membrane.</text>
</comment>
<evidence type="ECO:0000256" key="3">
    <source>
        <dbReference type="ARBA" id="ARBA00006669"/>
    </source>
</evidence>
<proteinExistence type="inferred from homology"/>
<protein>
    <recommendedName>
        <fullName evidence="4">Nicotinamide riboside transporter PnuC</fullName>
    </recommendedName>
</protein>
<dbReference type="GO" id="GO:0034257">
    <property type="term" value="F:nicotinamide riboside transmembrane transporter activity"/>
    <property type="evidence" value="ECO:0007669"/>
    <property type="project" value="InterPro"/>
</dbReference>
<evidence type="ECO:0000256" key="9">
    <source>
        <dbReference type="ARBA" id="ARBA00023136"/>
    </source>
</evidence>
<evidence type="ECO:0000256" key="10">
    <source>
        <dbReference type="SAM" id="Phobius"/>
    </source>
</evidence>
<dbReference type="STRING" id="1225476.A1D18_01110"/>
<reference evidence="11 12" key="1">
    <citation type="submission" date="2016-03" db="EMBL/GenBank/DDBJ databases">
        <title>Comparative genomics of Rickettsiella.</title>
        <authorList>
            <person name="Chandler C."/>
            <person name="Wang Y."/>
        </authorList>
    </citation>
    <scope>NUCLEOTIDE SEQUENCE [LARGE SCALE GENOMIC DNA]</scope>
    <source>
        <strain evidence="11 12">RCFS May 2013</strain>
    </source>
</reference>
<dbReference type="GO" id="GO:0005886">
    <property type="term" value="C:plasma membrane"/>
    <property type="evidence" value="ECO:0007669"/>
    <property type="project" value="UniProtKB-SubCell"/>
</dbReference>
<dbReference type="OrthoDB" id="9791248at2"/>
<dbReference type="InterPro" id="IPR006419">
    <property type="entry name" value="NMN_transpt_PnuC"/>
</dbReference>
<dbReference type="Proteomes" id="UP000183924">
    <property type="component" value="Unassembled WGS sequence"/>
</dbReference>
<feature type="transmembrane region" description="Helical" evidence="10">
    <location>
        <begin position="29"/>
        <end position="46"/>
    </location>
</feature>
<evidence type="ECO:0000256" key="1">
    <source>
        <dbReference type="ARBA" id="ARBA00002672"/>
    </source>
</evidence>
<evidence type="ECO:0000256" key="7">
    <source>
        <dbReference type="ARBA" id="ARBA00022692"/>
    </source>
</evidence>
<sequence>MKLLYIEVIAFLSGIVNIYLLTRCSLWNWFFGIITVSLYAIIFFRTKLYADMGLQGVFLIFQFYGLYQWCYGNRGKKPIAMQIMHYSTGLSLVLAAIVLFASISFILKHNTDSTTIYADTTITTLSLIAQWMMSKKYLHHWVLWIVIDFISIGLYISKNLYLTSLLYSVFLLLCIKGYYRWRETLINSILPHSIAVKSG</sequence>
<dbReference type="AlphaFoldDB" id="A0A1J8P9R2"/>
<evidence type="ECO:0000256" key="5">
    <source>
        <dbReference type="ARBA" id="ARBA00022448"/>
    </source>
</evidence>
<feature type="transmembrane region" description="Helical" evidence="10">
    <location>
        <begin position="162"/>
        <end position="179"/>
    </location>
</feature>
<keyword evidence="12" id="KW-1185">Reference proteome</keyword>
<evidence type="ECO:0000256" key="6">
    <source>
        <dbReference type="ARBA" id="ARBA00022475"/>
    </source>
</evidence>
<feature type="transmembrane region" description="Helical" evidence="10">
    <location>
        <begin position="6"/>
        <end position="22"/>
    </location>
</feature>
<comment type="similarity">
    <text evidence="3">Belongs to the nicotinamide ribonucleoside (NR) uptake permease (TC 4.B.1) family.</text>
</comment>
<evidence type="ECO:0000256" key="2">
    <source>
        <dbReference type="ARBA" id="ARBA00004651"/>
    </source>
</evidence>
<dbReference type="EMBL" id="LUKY01000029">
    <property type="protein sequence ID" value="OIZ95763.1"/>
    <property type="molecule type" value="Genomic_DNA"/>
</dbReference>
<name>A0A1J8P9R2_9COXI</name>
<feature type="transmembrane region" description="Helical" evidence="10">
    <location>
        <begin position="83"/>
        <end position="107"/>
    </location>
</feature>
<dbReference type="Pfam" id="PF04973">
    <property type="entry name" value="NMN_transporter"/>
    <property type="match status" value="1"/>
</dbReference>
<keyword evidence="7 10" id="KW-0812">Transmembrane</keyword>
<keyword evidence="8 10" id="KW-1133">Transmembrane helix</keyword>
<dbReference type="RefSeq" id="WP_071661985.1">
    <property type="nucleotide sequence ID" value="NZ_LUKY01000029.1"/>
</dbReference>
<dbReference type="PANTHER" id="PTHR36122">
    <property type="entry name" value="NICOTINAMIDE RIBOSIDE TRANSPORTER PNUC"/>
    <property type="match status" value="1"/>
</dbReference>
<keyword evidence="9 10" id="KW-0472">Membrane</keyword>
<evidence type="ECO:0000313" key="11">
    <source>
        <dbReference type="EMBL" id="OIZ95763.1"/>
    </source>
</evidence>
<keyword evidence="6" id="KW-1003">Cell membrane</keyword>
<comment type="caution">
    <text evidence="11">The sequence shown here is derived from an EMBL/GenBank/DDBJ whole genome shotgun (WGS) entry which is preliminary data.</text>
</comment>
<evidence type="ECO:0000256" key="8">
    <source>
        <dbReference type="ARBA" id="ARBA00022989"/>
    </source>
</evidence>
<comment type="subcellular location">
    <subcellularLocation>
        <location evidence="2">Cell membrane</location>
        <topology evidence="2">Multi-pass membrane protein</topology>
    </subcellularLocation>
</comment>
<organism evidence="11 12">
    <name type="scientific">Candidatus Rickettsiella isopodorum</name>
    <dbReference type="NCBI Taxonomy" id="1225476"/>
    <lineage>
        <taxon>Bacteria</taxon>
        <taxon>Pseudomonadati</taxon>
        <taxon>Pseudomonadota</taxon>
        <taxon>Gammaproteobacteria</taxon>
        <taxon>Legionellales</taxon>
        <taxon>Coxiellaceae</taxon>
        <taxon>Rickettsiella</taxon>
    </lineage>
</organism>
<evidence type="ECO:0000313" key="12">
    <source>
        <dbReference type="Proteomes" id="UP000183924"/>
    </source>
</evidence>
<dbReference type="PANTHER" id="PTHR36122:SF2">
    <property type="entry name" value="NICOTINAMIDE RIBOSIDE TRANSPORTER PNUC"/>
    <property type="match status" value="1"/>
</dbReference>
<evidence type="ECO:0000256" key="4">
    <source>
        <dbReference type="ARBA" id="ARBA00017522"/>
    </source>
</evidence>
<accession>A0A1J8P9R2</accession>
<keyword evidence="5" id="KW-0813">Transport</keyword>
<feature type="transmembrane region" description="Helical" evidence="10">
    <location>
        <begin position="52"/>
        <end position="71"/>
    </location>
</feature>
<dbReference type="NCBIfam" id="TIGR01528">
    <property type="entry name" value="NMN_trans_PnuC"/>
    <property type="match status" value="1"/>
</dbReference>